<organism evidence="6 7">
    <name type="scientific">Spermophilus dauricus</name>
    <name type="common">Daurian ground squirrel</name>
    <dbReference type="NCBI Taxonomy" id="99837"/>
    <lineage>
        <taxon>Eukaryota</taxon>
        <taxon>Metazoa</taxon>
        <taxon>Chordata</taxon>
        <taxon>Craniata</taxon>
        <taxon>Vertebrata</taxon>
        <taxon>Euteleostomi</taxon>
        <taxon>Mammalia</taxon>
        <taxon>Eutheria</taxon>
        <taxon>Euarchontoglires</taxon>
        <taxon>Glires</taxon>
        <taxon>Rodentia</taxon>
        <taxon>Sciuromorpha</taxon>
        <taxon>Sciuridae</taxon>
        <taxon>Xerinae</taxon>
        <taxon>Marmotini</taxon>
        <taxon>Spermophilus</taxon>
    </lineage>
</organism>
<dbReference type="Pfam" id="PF23170">
    <property type="entry name" value="bHLH_PER"/>
    <property type="match status" value="1"/>
</dbReference>
<protein>
    <submittedName>
        <fullName evidence="6">Uncharacterized protein</fullName>
    </submittedName>
</protein>
<keyword evidence="2" id="KW-0539">Nucleus</keyword>
<reference evidence="6" key="1">
    <citation type="submission" date="2025-08" db="UniProtKB">
        <authorList>
            <consortium name="Ensembl"/>
        </authorList>
    </citation>
    <scope>IDENTIFICATION</scope>
</reference>
<dbReference type="GO" id="GO:0001222">
    <property type="term" value="F:transcription corepressor binding"/>
    <property type="evidence" value="ECO:0007669"/>
    <property type="project" value="TreeGrafter"/>
</dbReference>
<sequence>NERERAPRAATGDAPPVRTPAVSPISHFLSSREQDRKRVSEELLMVVQEMKKYFPAERRSKPSTLDALNYALRCVRSVQANSEFFQIHNLNRAPEREVTVYSLKELATVASEHTSKNTDTFVTVFSFLSGRLVHISEQAALILNCKKDFLKSSHFVDLLAPQDLRVFYTHTARAQLLESGVRSAGDRPSFPLLCRQPAATSRATVGPKEHHSTNVLQ</sequence>
<dbReference type="PANTHER" id="PTHR11269:SF13">
    <property type="entry name" value="PERIOD CIRCADIAN PROTEIN HOMOLOG 3"/>
    <property type="match status" value="1"/>
</dbReference>
<evidence type="ECO:0000259" key="4">
    <source>
        <dbReference type="Pfam" id="PF21353"/>
    </source>
</evidence>
<evidence type="ECO:0000313" key="6">
    <source>
        <dbReference type="Ensembl" id="ENSSDAP00000022738.1"/>
    </source>
</evidence>
<reference evidence="6" key="2">
    <citation type="submission" date="2025-09" db="UniProtKB">
        <authorList>
            <consortium name="Ensembl"/>
        </authorList>
    </citation>
    <scope>IDENTIFICATION</scope>
</reference>
<dbReference type="GO" id="GO:0000122">
    <property type="term" value="P:negative regulation of transcription by RNA polymerase II"/>
    <property type="evidence" value="ECO:0007669"/>
    <property type="project" value="TreeGrafter"/>
</dbReference>
<keyword evidence="7" id="KW-1185">Reference proteome</keyword>
<dbReference type="Proteomes" id="UP000694422">
    <property type="component" value="Unplaced"/>
</dbReference>
<dbReference type="InterPro" id="IPR050760">
    <property type="entry name" value="Period_circadian_regulator"/>
</dbReference>
<dbReference type="AlphaFoldDB" id="A0A8C9QI68"/>
<dbReference type="GO" id="GO:0005634">
    <property type="term" value="C:nucleus"/>
    <property type="evidence" value="ECO:0007669"/>
    <property type="project" value="UniProtKB-SubCell"/>
</dbReference>
<dbReference type="Pfam" id="PF21353">
    <property type="entry name" value="Per3-like_PAS-A"/>
    <property type="match status" value="1"/>
</dbReference>
<feature type="domain" description="Period circadian protein homolog PER 1-3 bHLH-like" evidence="5">
    <location>
        <begin position="36"/>
        <end position="91"/>
    </location>
</feature>
<accession>A0A8C9QI68</accession>
<evidence type="ECO:0000256" key="3">
    <source>
        <dbReference type="SAM" id="MobiDB-lite"/>
    </source>
</evidence>
<dbReference type="Gene3D" id="3.30.450.20">
    <property type="entry name" value="PAS domain"/>
    <property type="match status" value="1"/>
</dbReference>
<evidence type="ECO:0000256" key="1">
    <source>
        <dbReference type="ARBA" id="ARBA00004123"/>
    </source>
</evidence>
<evidence type="ECO:0000256" key="2">
    <source>
        <dbReference type="ARBA" id="ARBA00023242"/>
    </source>
</evidence>
<dbReference type="PANTHER" id="PTHR11269">
    <property type="entry name" value="PERIOD CIRCADIAN PROTEIN"/>
    <property type="match status" value="1"/>
</dbReference>
<feature type="domain" description="Period circadian protein homolog 1-3 PAS-A" evidence="4">
    <location>
        <begin position="119"/>
        <end position="176"/>
    </location>
</feature>
<evidence type="ECO:0000259" key="5">
    <source>
        <dbReference type="Pfam" id="PF23170"/>
    </source>
</evidence>
<dbReference type="GO" id="GO:0032922">
    <property type="term" value="P:circadian regulation of gene expression"/>
    <property type="evidence" value="ECO:0007669"/>
    <property type="project" value="TreeGrafter"/>
</dbReference>
<dbReference type="InterPro" id="IPR048814">
    <property type="entry name" value="Per1-3_PAS-A"/>
</dbReference>
<comment type="subcellular location">
    <subcellularLocation>
        <location evidence="1">Nucleus</location>
    </subcellularLocation>
</comment>
<dbReference type="GO" id="GO:0000976">
    <property type="term" value="F:transcription cis-regulatory region binding"/>
    <property type="evidence" value="ECO:0007669"/>
    <property type="project" value="TreeGrafter"/>
</dbReference>
<evidence type="ECO:0000313" key="7">
    <source>
        <dbReference type="Proteomes" id="UP000694422"/>
    </source>
</evidence>
<proteinExistence type="predicted"/>
<feature type="region of interest" description="Disordered" evidence="3">
    <location>
        <begin position="1"/>
        <end position="34"/>
    </location>
</feature>
<dbReference type="InterPro" id="IPR057310">
    <property type="entry name" value="PER1-3_bHLH"/>
</dbReference>
<name>A0A8C9QI68_SPEDA</name>
<dbReference type="GO" id="GO:0043153">
    <property type="term" value="P:entrainment of circadian clock by photoperiod"/>
    <property type="evidence" value="ECO:0007669"/>
    <property type="project" value="TreeGrafter"/>
</dbReference>
<dbReference type="Ensembl" id="ENSSDAT00000025989.1">
    <property type="protein sequence ID" value="ENSSDAP00000022738.1"/>
    <property type="gene ID" value="ENSSDAG00000020677.1"/>
</dbReference>
<dbReference type="GO" id="GO:0005737">
    <property type="term" value="C:cytoplasm"/>
    <property type="evidence" value="ECO:0007669"/>
    <property type="project" value="TreeGrafter"/>
</dbReference>